<dbReference type="NCBIfam" id="TIGR02821">
    <property type="entry name" value="fghA_ester_D"/>
    <property type="match status" value="1"/>
</dbReference>
<dbReference type="Gene3D" id="3.40.50.1820">
    <property type="entry name" value="alpha/beta hydrolase"/>
    <property type="match status" value="1"/>
</dbReference>
<evidence type="ECO:0000313" key="11">
    <source>
        <dbReference type="Proteomes" id="UP000186817"/>
    </source>
</evidence>
<dbReference type="GO" id="GO:0018738">
    <property type="term" value="F:S-formylglutathione hydrolase activity"/>
    <property type="evidence" value="ECO:0007669"/>
    <property type="project" value="UniProtKB-EC"/>
</dbReference>
<dbReference type="InterPro" id="IPR036291">
    <property type="entry name" value="NAD(P)-bd_dom_sf"/>
</dbReference>
<dbReference type="EC" id="3.1.2.12" evidence="2"/>
<keyword evidence="5 10" id="KW-0378">Hydrolase</keyword>
<evidence type="ECO:0000313" key="10">
    <source>
        <dbReference type="EMBL" id="OLP90565.1"/>
    </source>
</evidence>
<evidence type="ECO:0000259" key="8">
    <source>
        <dbReference type="Pfam" id="PF00107"/>
    </source>
</evidence>
<feature type="active site" description="Charge relay system" evidence="6">
    <location>
        <position position="300"/>
    </location>
</feature>
<feature type="region of interest" description="Disordered" evidence="7">
    <location>
        <begin position="376"/>
        <end position="420"/>
    </location>
</feature>
<dbReference type="InterPro" id="IPR000801">
    <property type="entry name" value="Esterase-like"/>
</dbReference>
<evidence type="ECO:0000256" key="6">
    <source>
        <dbReference type="PIRSR" id="PIRSR614186-1"/>
    </source>
</evidence>
<dbReference type="OMA" id="CDDTNFA"/>
<dbReference type="AlphaFoldDB" id="A0A1Q9D5V0"/>
<sequence length="878" mass="94760">MKEVSPSRNCLLKETLSASKLLYEAMAKIRAKLRFDGGLRILSRGLPPLSRCRHFLPCRPYFREQRRMLRHMMAPPELLEIGSHCCYGGTVYRFEHISPVLGYCSMKLSAFVPSAPPTKFPGVIWLSGLTCTDESFAQRGAGLAMAQRLKLILIMPDTSPRGEGVPDEDTFDVGVGASYYVNATTDKYKKHYKMLDYLTQELPSALVAKLPLLPEKLGIMGHSMGGHGALVAALKNPGMYRSVSAFAPISNPSEAPWGQKAFNLYFGEDKAAWADNDAVELLRRYRGPPMRLLVDQGTSDMFLSEQLKPGLLKAVCDEKGIPLTLRMQSEYDHSYYFISSFIQDHLKFHASFLNGLLRWCPDPGTSLAPSVYSVDPTLAEEPSGPETVTADEATDAAPKEPSESTLADAGETTPEDAEEAREEVEAATNALQTVRIIDGSPKEIDSLAAVSLPDETALQLVKVKVAPPQAGEVRVRQVAAVPSRVDLFAEKEKPYPRILGIESSAIVEDVGEGVVEFQPGDHVIPCYQAHCGECAGCKAAESNYCDSVHHATSRGVMVADSRPRFSYGSTEVYHFKGTSAFSEYSVVHAHSLIKVRKDAPLAYLGLLGGGVAAALGAVWNVGRVQQGASAVVFGAQAEGLAVIAALVKAGAGKIVAVDPYSSRLDLAQKWGATSLLNPYSLPEGVSVKDEILKLIGSTADFAFDCRGDLELAPSVLEVVKEWGKCVTVGTPHGPDVLLRSSWPPPGGLNSVTFGGWRSKPQIPLLVDLYMAGELKVDEYITREESFENINDVFDNFDDAAGVRTVLSHMHDSVGAGNGGSSACSSAIFMMRLADHAEVPRPPPSGRPEPQAPSKSQSTPALRASQLRSAAEPLAQPGR</sequence>
<evidence type="ECO:0000256" key="2">
    <source>
        <dbReference type="ARBA" id="ARBA00012479"/>
    </source>
</evidence>
<keyword evidence="4" id="KW-0719">Serine esterase</keyword>
<dbReference type="Proteomes" id="UP000186817">
    <property type="component" value="Unassembled WGS sequence"/>
</dbReference>
<keyword evidence="11" id="KW-1185">Reference proteome</keyword>
<protein>
    <recommendedName>
        <fullName evidence="3">S-formylglutathione hydrolase</fullName>
        <ecNumber evidence="2">3.1.2.12</ecNumber>
    </recommendedName>
</protein>
<dbReference type="GO" id="GO:0046294">
    <property type="term" value="P:formaldehyde catabolic process"/>
    <property type="evidence" value="ECO:0007669"/>
    <property type="project" value="InterPro"/>
</dbReference>
<feature type="compositionally biased region" description="Pro residues" evidence="7">
    <location>
        <begin position="839"/>
        <end position="850"/>
    </location>
</feature>
<feature type="active site" description="Charge relay system" evidence="6">
    <location>
        <position position="223"/>
    </location>
</feature>
<dbReference type="InterPro" id="IPR013154">
    <property type="entry name" value="ADH-like_N"/>
</dbReference>
<feature type="region of interest" description="Disordered" evidence="7">
    <location>
        <begin position="836"/>
        <end position="878"/>
    </location>
</feature>
<evidence type="ECO:0000256" key="5">
    <source>
        <dbReference type="ARBA" id="ARBA00022801"/>
    </source>
</evidence>
<dbReference type="Gene3D" id="3.90.180.10">
    <property type="entry name" value="Medium-chain alcohol dehydrogenases, catalytic domain"/>
    <property type="match status" value="1"/>
</dbReference>
<dbReference type="SUPFAM" id="SSF53474">
    <property type="entry name" value="alpha/beta-Hydrolases"/>
    <property type="match status" value="1"/>
</dbReference>
<organism evidence="10 11">
    <name type="scientific">Symbiodinium microadriaticum</name>
    <name type="common">Dinoflagellate</name>
    <name type="synonym">Zooxanthella microadriatica</name>
    <dbReference type="NCBI Taxonomy" id="2951"/>
    <lineage>
        <taxon>Eukaryota</taxon>
        <taxon>Sar</taxon>
        <taxon>Alveolata</taxon>
        <taxon>Dinophyceae</taxon>
        <taxon>Suessiales</taxon>
        <taxon>Symbiodiniaceae</taxon>
        <taxon>Symbiodinium</taxon>
    </lineage>
</organism>
<gene>
    <name evidence="10" type="primary">Esd</name>
    <name evidence="10" type="ORF">AK812_SmicGene27837</name>
</gene>
<reference evidence="10 11" key="1">
    <citation type="submission" date="2016-02" db="EMBL/GenBank/DDBJ databases">
        <title>Genome analysis of coral dinoflagellate symbionts highlights evolutionary adaptations to a symbiotic lifestyle.</title>
        <authorList>
            <person name="Aranda M."/>
            <person name="Li Y."/>
            <person name="Liew Y.J."/>
            <person name="Baumgarten S."/>
            <person name="Simakov O."/>
            <person name="Wilson M."/>
            <person name="Piel J."/>
            <person name="Ashoor H."/>
            <person name="Bougouffa S."/>
            <person name="Bajic V.B."/>
            <person name="Ryu T."/>
            <person name="Ravasi T."/>
            <person name="Bayer T."/>
            <person name="Micklem G."/>
            <person name="Kim H."/>
            <person name="Bhak J."/>
            <person name="Lajeunesse T.C."/>
            <person name="Voolstra C.R."/>
        </authorList>
    </citation>
    <scope>NUCLEOTIDE SEQUENCE [LARGE SCALE GENOMIC DNA]</scope>
    <source>
        <strain evidence="10 11">CCMP2467</strain>
    </source>
</reference>
<dbReference type="Pfam" id="PF08240">
    <property type="entry name" value="ADH_N"/>
    <property type="match status" value="1"/>
</dbReference>
<dbReference type="Gene3D" id="3.40.50.720">
    <property type="entry name" value="NAD(P)-binding Rossmann-like Domain"/>
    <property type="match status" value="1"/>
</dbReference>
<feature type="active site" description="Charge relay system" evidence="6">
    <location>
        <position position="333"/>
    </location>
</feature>
<feature type="domain" description="Alcohol dehydrogenase-like N-terminal" evidence="9">
    <location>
        <begin position="470"/>
        <end position="596"/>
    </location>
</feature>
<dbReference type="InterPro" id="IPR011032">
    <property type="entry name" value="GroES-like_sf"/>
</dbReference>
<dbReference type="InterPro" id="IPR013149">
    <property type="entry name" value="ADH-like_C"/>
</dbReference>
<dbReference type="OrthoDB" id="420518at2759"/>
<dbReference type="GO" id="GO:0052689">
    <property type="term" value="F:carboxylic ester hydrolase activity"/>
    <property type="evidence" value="ECO:0007669"/>
    <property type="project" value="UniProtKB-KW"/>
</dbReference>
<dbReference type="Pfam" id="PF00107">
    <property type="entry name" value="ADH_zinc_N"/>
    <property type="match status" value="1"/>
</dbReference>
<evidence type="ECO:0000256" key="3">
    <source>
        <dbReference type="ARBA" id="ARBA00016774"/>
    </source>
</evidence>
<name>A0A1Q9D5V0_SYMMI</name>
<accession>A0A1Q9D5V0</accession>
<dbReference type="GO" id="GO:0005829">
    <property type="term" value="C:cytosol"/>
    <property type="evidence" value="ECO:0007669"/>
    <property type="project" value="TreeGrafter"/>
</dbReference>
<proteinExistence type="inferred from homology"/>
<dbReference type="EMBL" id="LSRX01000704">
    <property type="protein sequence ID" value="OLP90565.1"/>
    <property type="molecule type" value="Genomic_DNA"/>
</dbReference>
<evidence type="ECO:0000259" key="9">
    <source>
        <dbReference type="Pfam" id="PF08240"/>
    </source>
</evidence>
<dbReference type="SUPFAM" id="SSF50129">
    <property type="entry name" value="GroES-like"/>
    <property type="match status" value="2"/>
</dbReference>
<comment type="similarity">
    <text evidence="1">Belongs to the esterase D family.</text>
</comment>
<evidence type="ECO:0000256" key="4">
    <source>
        <dbReference type="ARBA" id="ARBA00022487"/>
    </source>
</evidence>
<dbReference type="Pfam" id="PF00756">
    <property type="entry name" value="Esterase"/>
    <property type="match status" value="1"/>
</dbReference>
<dbReference type="SUPFAM" id="SSF51735">
    <property type="entry name" value="NAD(P)-binding Rossmann-fold domains"/>
    <property type="match status" value="1"/>
</dbReference>
<evidence type="ECO:0000256" key="1">
    <source>
        <dbReference type="ARBA" id="ARBA00005622"/>
    </source>
</evidence>
<dbReference type="PANTHER" id="PTHR10061:SF0">
    <property type="entry name" value="S-FORMYLGLUTATHIONE HYDROLASE"/>
    <property type="match status" value="1"/>
</dbReference>
<dbReference type="InterPro" id="IPR029058">
    <property type="entry name" value="AB_hydrolase_fold"/>
</dbReference>
<comment type="caution">
    <text evidence="10">The sequence shown here is derived from an EMBL/GenBank/DDBJ whole genome shotgun (WGS) entry which is preliminary data.</text>
</comment>
<evidence type="ECO:0000256" key="7">
    <source>
        <dbReference type="SAM" id="MobiDB-lite"/>
    </source>
</evidence>
<feature type="domain" description="Alcohol dehydrogenase-like C-terminal" evidence="8">
    <location>
        <begin position="639"/>
        <end position="736"/>
    </location>
</feature>
<dbReference type="InterPro" id="IPR014186">
    <property type="entry name" value="S-formylglutathione_hydrol"/>
</dbReference>
<dbReference type="PANTHER" id="PTHR10061">
    <property type="entry name" value="S-FORMYLGLUTATHIONE HYDROLASE"/>
    <property type="match status" value="1"/>
</dbReference>